<dbReference type="EMBL" id="BSCQ01000028">
    <property type="protein sequence ID" value="GLH42560.1"/>
    <property type="molecule type" value="Genomic_DNA"/>
</dbReference>
<dbReference type="Proteomes" id="UP001145022">
    <property type="component" value="Unassembled WGS sequence"/>
</dbReference>
<name>A0ABQ5PGE7_9PSED</name>
<reference evidence="1" key="3">
    <citation type="journal article" date="2023" name="J. Biotechnol.">
        <title>Draft Genome Sequences of Endophytic Pseudomonas Strains, Isolated from the Interior of Brassicaceae Plants.</title>
        <authorList>
            <person name="Kaneko H."/>
            <person name="Furuya T."/>
        </authorList>
    </citation>
    <scope>NUCLEOTIDE SEQUENCE</scope>
    <source>
        <strain evidence="1">RS3R-1</strain>
    </source>
</reference>
<organism evidence="1 2">
    <name type="scientific">Pseudomonas atacamensis</name>
    <dbReference type="NCBI Taxonomy" id="2565368"/>
    <lineage>
        <taxon>Bacteria</taxon>
        <taxon>Pseudomonadati</taxon>
        <taxon>Pseudomonadota</taxon>
        <taxon>Gammaproteobacteria</taxon>
        <taxon>Pseudomonadales</taxon>
        <taxon>Pseudomonadaceae</taxon>
        <taxon>Pseudomonas</taxon>
    </lineage>
</organism>
<evidence type="ECO:0000313" key="2">
    <source>
        <dbReference type="Proteomes" id="UP001145022"/>
    </source>
</evidence>
<gene>
    <name evidence="1" type="ORF">RS3R1_16470</name>
</gene>
<keyword evidence="2" id="KW-1185">Reference proteome</keyword>
<proteinExistence type="predicted"/>
<comment type="caution">
    <text evidence="1">The sequence shown here is derived from an EMBL/GenBank/DDBJ whole genome shotgun (WGS) entry which is preliminary data.</text>
</comment>
<reference evidence="1" key="1">
    <citation type="journal article" date="2021" name="Sci. Rep.">
        <title>An efficient direct screening system for microorganisms that activate plant immune responses based on plant-microbe interactions using cultured plant cells.</title>
        <authorList>
            <person name="Kurokawa M."/>
            <person name="Nakano M."/>
            <person name="Kitahata N."/>
            <person name="Kuchitsu K."/>
            <person name="Furuya T."/>
        </authorList>
    </citation>
    <scope>NUCLEOTIDE SEQUENCE</scope>
    <source>
        <strain evidence="1">RS3R-1</strain>
    </source>
</reference>
<sequence>MRHGGVKRGLSPVFPLTGIGLPYGSALGVYIGGVGGKVFDFYKEVSGAK</sequence>
<accession>A0ABQ5PGE7</accession>
<evidence type="ECO:0000313" key="1">
    <source>
        <dbReference type="EMBL" id="GLH42560.1"/>
    </source>
</evidence>
<protein>
    <submittedName>
        <fullName evidence="1">Uncharacterized protein</fullName>
    </submittedName>
</protein>
<reference evidence="1" key="2">
    <citation type="submission" date="2022-11" db="EMBL/GenBank/DDBJ databases">
        <title>Draft genome sequencing of Pseudomonas atacamensis RS3R1.</title>
        <authorList>
            <person name="Furuya T."/>
            <person name="Kaneko H."/>
        </authorList>
    </citation>
    <scope>NUCLEOTIDE SEQUENCE</scope>
    <source>
        <strain evidence="1">RS3R-1</strain>
    </source>
</reference>